<organism evidence="3 4">
    <name type="scientific">Rubinisphaera brasiliensis (strain ATCC 49424 / DSM 5305 / JCM 21570 / IAM 15109 / NBRC 103401 / IFAM 1448)</name>
    <name type="common">Planctomyces brasiliensis</name>
    <dbReference type="NCBI Taxonomy" id="756272"/>
    <lineage>
        <taxon>Bacteria</taxon>
        <taxon>Pseudomonadati</taxon>
        <taxon>Planctomycetota</taxon>
        <taxon>Planctomycetia</taxon>
        <taxon>Planctomycetales</taxon>
        <taxon>Planctomycetaceae</taxon>
        <taxon>Rubinisphaera</taxon>
    </lineage>
</organism>
<dbReference type="InterPro" id="IPR012334">
    <property type="entry name" value="Pectin_lyas_fold"/>
</dbReference>
<dbReference type="InterPro" id="IPR011050">
    <property type="entry name" value="Pectin_lyase_fold/virulence"/>
</dbReference>
<dbReference type="PANTHER" id="PTHR22990">
    <property type="entry name" value="F-BOX ONLY PROTEIN"/>
    <property type="match status" value="1"/>
</dbReference>
<dbReference type="Proteomes" id="UP000006860">
    <property type="component" value="Chromosome"/>
</dbReference>
<dbReference type="PANTHER" id="PTHR22990:SF15">
    <property type="entry name" value="F-BOX ONLY PROTEIN 10"/>
    <property type="match status" value="1"/>
</dbReference>
<dbReference type="AlphaFoldDB" id="F0ST70"/>
<dbReference type="InterPro" id="IPR006626">
    <property type="entry name" value="PbH1"/>
</dbReference>
<dbReference type="InterPro" id="IPR022269">
    <property type="entry name" value="SO_2930-like_C"/>
</dbReference>
<dbReference type="EMBL" id="CP002546">
    <property type="protein sequence ID" value="ADY59281.1"/>
    <property type="molecule type" value="Genomic_DNA"/>
</dbReference>
<dbReference type="RefSeq" id="WP_013628008.1">
    <property type="nucleotide sequence ID" value="NC_015174.1"/>
</dbReference>
<name>F0ST70_RUBBR</name>
<evidence type="ECO:0000313" key="4">
    <source>
        <dbReference type="Proteomes" id="UP000006860"/>
    </source>
</evidence>
<dbReference type="NCBIfam" id="TIGR03806">
    <property type="entry name" value="chp_HNE_0200"/>
    <property type="match status" value="1"/>
</dbReference>
<dbReference type="Pfam" id="PF13229">
    <property type="entry name" value="Beta_helix"/>
    <property type="match status" value="1"/>
</dbReference>
<dbReference type="SUPFAM" id="SSF51126">
    <property type="entry name" value="Pectin lyase-like"/>
    <property type="match status" value="1"/>
</dbReference>
<dbReference type="InterPro" id="IPR039448">
    <property type="entry name" value="Beta_helix"/>
</dbReference>
<keyword evidence="4" id="KW-1185">Reference proteome</keyword>
<evidence type="ECO:0000259" key="2">
    <source>
        <dbReference type="Pfam" id="PF13229"/>
    </source>
</evidence>
<reference evidence="4" key="1">
    <citation type="submission" date="2011-02" db="EMBL/GenBank/DDBJ databases">
        <title>The complete genome of Planctomyces brasiliensis DSM 5305.</title>
        <authorList>
            <person name="Lucas S."/>
            <person name="Copeland A."/>
            <person name="Lapidus A."/>
            <person name="Bruce D."/>
            <person name="Goodwin L."/>
            <person name="Pitluck S."/>
            <person name="Kyrpides N."/>
            <person name="Mavromatis K."/>
            <person name="Pagani I."/>
            <person name="Ivanova N."/>
            <person name="Ovchinnikova G."/>
            <person name="Lu M."/>
            <person name="Detter J.C."/>
            <person name="Han C."/>
            <person name="Land M."/>
            <person name="Hauser L."/>
            <person name="Markowitz V."/>
            <person name="Cheng J.-F."/>
            <person name="Hugenholtz P."/>
            <person name="Woyke T."/>
            <person name="Wu D."/>
            <person name="Tindall B."/>
            <person name="Pomrenke H.G."/>
            <person name="Brambilla E."/>
            <person name="Klenk H.-P."/>
            <person name="Eisen J.A."/>
        </authorList>
    </citation>
    <scope>NUCLEOTIDE SEQUENCE [LARGE SCALE GENOMIC DNA]</scope>
    <source>
        <strain evidence="4">ATCC 49424 / DSM 5305 / JCM 21570 / NBRC 103401 / IFAM 1448</strain>
    </source>
</reference>
<dbReference type="HOGENOM" id="CLU_012428_0_0_0"/>
<evidence type="ECO:0000256" key="1">
    <source>
        <dbReference type="ARBA" id="ARBA00022737"/>
    </source>
</evidence>
<dbReference type="InterPro" id="IPR022442">
    <property type="entry name" value="SO_2930-like_dom"/>
</dbReference>
<keyword evidence="1" id="KW-0677">Repeat</keyword>
<dbReference type="OrthoDB" id="338827at2"/>
<proteinExistence type="predicted"/>
<evidence type="ECO:0000313" key="3">
    <source>
        <dbReference type="EMBL" id="ADY59281.1"/>
    </source>
</evidence>
<sequence>MKDVDDRSDTSWPELRDAVLGLLALMLIAGLYEASRPSGISSNVVAKEQASPADPFAPRTYVIPPGPEAAFALQERMINSVPGDVIQLEAGTYQFEGQLDVTCANLTIRGRGQDKTVLSFRGQNVGSEGLVATGDAFVIEDLAIEDSVGNAIKVLGADGVVFRRVRTEWTRGPHADNGAYGIYPVQCKNVLIEDCIAIAASDAGVYVGQSEDVIVRGCRAEQNVAGIEIENTLRADVYDNVAINNTGGVLVFDLPGLQLTNGGQVRVFRNRIVENNTTNFAPPGNMVATVPAGSGLMIMATDDVEVFDNEIADNNTVGVLVVSFLVTERPIKDAKYDPFPENIWIHNNRILRGGTQTSGALAGLLASVTGQPFPQVFYDGIRNPKTPKGSPPELKLSDNGDITFANGNVADLSPQNILTGKYQLDRDLAAYTATSKALPEVKLAELPAPPENGNPAVRVYRETPQSLSAWKLFEGAPVDQKPAEGVFRYDLNTPLYSDDTAKHRFIRLPDGLPMQYQPESVFEFPVGTVIAKTFAMPHDMRDESAGQQLLETRIEEHRPDGWYGFSYIWNDDQTDARLALGGGSLMVEWIDAHGMAASNEYQIPNANQCITCHGQSGKFQPIGPTAANLNRLFERAEGNQLAHWSAHGQLANAPDAEAVPAWPVFDDVSSGTVAERARAWLHVNCSHCHNPTGSARTSGLDLTIYQQDAAKYGVWKSPVATGRGSGGRKYDIVPGKPDESILVYRMESDEPGIRMPNLARNMTHGPSIDLIREWIASMPQEADSPVKQNGDRP</sequence>
<dbReference type="STRING" id="756272.Plabr_1670"/>
<accession>F0ST70</accession>
<feature type="domain" description="Right handed beta helix" evidence="2">
    <location>
        <begin position="124"/>
        <end position="252"/>
    </location>
</feature>
<protein>
    <submittedName>
        <fullName evidence="3">Parallel beta-helix repeat-containing protein</fullName>
    </submittedName>
</protein>
<dbReference type="SMART" id="SM00710">
    <property type="entry name" value="PbH1"/>
    <property type="match status" value="7"/>
</dbReference>
<dbReference type="KEGG" id="pbs:Plabr_1670"/>
<gene>
    <name evidence="3" type="ordered locus">Plabr_1670</name>
</gene>
<dbReference type="NCBIfam" id="TIGR03805">
    <property type="entry name" value="beta_helix_1"/>
    <property type="match status" value="1"/>
</dbReference>
<dbReference type="Gene3D" id="2.160.20.10">
    <property type="entry name" value="Single-stranded right-handed beta-helix, Pectin lyase-like"/>
    <property type="match status" value="1"/>
</dbReference>
<dbReference type="InterPro" id="IPR051550">
    <property type="entry name" value="SCF-Subunits/Alg-Epimerases"/>
</dbReference>
<dbReference type="eggNOG" id="COG5434">
    <property type="taxonomic scope" value="Bacteria"/>
</dbReference>